<reference evidence="1 2" key="1">
    <citation type="submission" date="2024-04" db="EMBL/GenBank/DDBJ databases">
        <title>Tritrichomonas musculus Genome.</title>
        <authorList>
            <person name="Alves-Ferreira E."/>
            <person name="Grigg M."/>
            <person name="Lorenzi H."/>
            <person name="Galac M."/>
        </authorList>
    </citation>
    <scope>NUCLEOTIDE SEQUENCE [LARGE SCALE GENOMIC DNA]</scope>
    <source>
        <strain evidence="1 2">EAF2021</strain>
    </source>
</reference>
<accession>A0ABR2LAJ9</accession>
<dbReference type="SUPFAM" id="SSF48403">
    <property type="entry name" value="Ankyrin repeat"/>
    <property type="match status" value="1"/>
</dbReference>
<protein>
    <recommendedName>
        <fullName evidence="3">DUF3447 domain-containing protein</fullName>
    </recommendedName>
</protein>
<evidence type="ECO:0000313" key="1">
    <source>
        <dbReference type="EMBL" id="KAK8899330.1"/>
    </source>
</evidence>
<sequence length="300" mass="35703">MRFYKKILHFLFRTKILKVDESIYSYLIYKKQLRLFFYPEIEEFKNEKNIGKIEDAAILDNFEGKRNNGENDSYICSLIRKDAIEDFVAYVNKTNMNLSSEIEPSIFETNSFLNKHNATLIEYAAFFGSIRIFKYLELNGVKLKPSLWLYSIHGRNAELVHHLESNKIPPPKGGYEKCFCESIKCHHNEFASYIENYLLDNENENANNKLLSSIFRYNNYLIFPNEITSAHFFYLCLYNYSNLVDFYLIDKEKDIKEIIICKHNLFLNGISFFLFSSNFKVFKFLIQFRKLLTLIVFQFK</sequence>
<gene>
    <name evidence="1" type="ORF">M9Y10_001644</name>
</gene>
<comment type="caution">
    <text evidence="1">The sequence shown here is derived from an EMBL/GenBank/DDBJ whole genome shotgun (WGS) entry which is preliminary data.</text>
</comment>
<dbReference type="PANTHER" id="PTHR24159:SF5">
    <property type="entry name" value="ANK_REP_REGION DOMAIN-CONTAINING PROTEIN"/>
    <property type="match status" value="1"/>
</dbReference>
<name>A0ABR2LAJ9_9EUKA</name>
<organism evidence="1 2">
    <name type="scientific">Tritrichomonas musculus</name>
    <dbReference type="NCBI Taxonomy" id="1915356"/>
    <lineage>
        <taxon>Eukaryota</taxon>
        <taxon>Metamonada</taxon>
        <taxon>Parabasalia</taxon>
        <taxon>Tritrichomonadida</taxon>
        <taxon>Tritrichomonadidae</taxon>
        <taxon>Tritrichomonas</taxon>
    </lineage>
</organism>
<proteinExistence type="predicted"/>
<keyword evidence="2" id="KW-1185">Reference proteome</keyword>
<dbReference type="EMBL" id="JAPFFF010000001">
    <property type="protein sequence ID" value="KAK8899330.1"/>
    <property type="molecule type" value="Genomic_DNA"/>
</dbReference>
<evidence type="ECO:0000313" key="2">
    <source>
        <dbReference type="Proteomes" id="UP001470230"/>
    </source>
</evidence>
<evidence type="ECO:0008006" key="3">
    <source>
        <dbReference type="Google" id="ProtNLM"/>
    </source>
</evidence>
<dbReference type="Proteomes" id="UP001470230">
    <property type="component" value="Unassembled WGS sequence"/>
</dbReference>
<dbReference type="PANTHER" id="PTHR24159">
    <property type="match status" value="1"/>
</dbReference>
<dbReference type="InterPro" id="IPR036770">
    <property type="entry name" value="Ankyrin_rpt-contain_sf"/>
</dbReference>